<sequence length="162" mass="17678">MCATPWRGRAKVPEALSCGRWRVVLDTNVVLSALLFGAGRLSPLRDHWQTGQMVPLVSKATAQELLRVLAYPKFRLSAAERDELLADYLPYAETVAVPDAWTDLPLCRDPKDQMFLLLARAASADVLVTGDDDLLQMAGTAALPFDICTPAALLERLVAGDN</sequence>
<dbReference type="InterPro" id="IPR002716">
    <property type="entry name" value="PIN_dom"/>
</dbReference>
<dbReference type="NCBIfam" id="TIGR00305">
    <property type="entry name" value="putative toxin-antitoxin system toxin component, PIN family"/>
    <property type="match status" value="1"/>
</dbReference>
<accession>A0A2S0MGP7</accession>
<dbReference type="Pfam" id="PF13470">
    <property type="entry name" value="PIN_3"/>
    <property type="match status" value="1"/>
</dbReference>
<organism evidence="2 3">
    <name type="scientific">Ottowia oryzae</name>
    <dbReference type="NCBI Taxonomy" id="2109914"/>
    <lineage>
        <taxon>Bacteria</taxon>
        <taxon>Pseudomonadati</taxon>
        <taxon>Pseudomonadota</taxon>
        <taxon>Betaproteobacteria</taxon>
        <taxon>Burkholderiales</taxon>
        <taxon>Comamonadaceae</taxon>
        <taxon>Ottowia</taxon>
    </lineage>
</organism>
<evidence type="ECO:0000259" key="1">
    <source>
        <dbReference type="SMART" id="SM00670"/>
    </source>
</evidence>
<proteinExistence type="predicted"/>
<evidence type="ECO:0000313" key="2">
    <source>
        <dbReference type="EMBL" id="AVO34883.1"/>
    </source>
</evidence>
<dbReference type="InterPro" id="IPR002850">
    <property type="entry name" value="PIN_toxin-like"/>
</dbReference>
<dbReference type="EMBL" id="CP027666">
    <property type="protein sequence ID" value="AVO34883.1"/>
    <property type="molecule type" value="Genomic_DNA"/>
</dbReference>
<dbReference type="PANTHER" id="PTHR34610">
    <property type="entry name" value="SSL7007 PROTEIN"/>
    <property type="match status" value="1"/>
</dbReference>
<dbReference type="KEGG" id="otk:C6570_12045"/>
<feature type="domain" description="PIN" evidence="1">
    <location>
        <begin position="21"/>
        <end position="136"/>
    </location>
</feature>
<keyword evidence="3" id="KW-1185">Reference proteome</keyword>
<dbReference type="AlphaFoldDB" id="A0A2S0MGP7"/>
<evidence type="ECO:0000313" key="3">
    <source>
        <dbReference type="Proteomes" id="UP000239709"/>
    </source>
</evidence>
<dbReference type="Proteomes" id="UP000239709">
    <property type="component" value="Chromosome"/>
</dbReference>
<dbReference type="SMART" id="SM00670">
    <property type="entry name" value="PINc"/>
    <property type="match status" value="1"/>
</dbReference>
<gene>
    <name evidence="2" type="ORF">C6570_12045</name>
</gene>
<name>A0A2S0MGP7_9BURK</name>
<reference evidence="2 3" key="1">
    <citation type="submission" date="2018-03" db="EMBL/GenBank/DDBJ databases">
        <title>Genome sequencing of Ottowia sp.</title>
        <authorList>
            <person name="Kim S.-J."/>
            <person name="Heo J."/>
            <person name="Kwon S.-W."/>
        </authorList>
    </citation>
    <scope>NUCLEOTIDE SEQUENCE [LARGE SCALE GENOMIC DNA]</scope>
    <source>
        <strain evidence="2 3">KADR8-3</strain>
    </source>
</reference>
<dbReference type="SUPFAM" id="SSF88723">
    <property type="entry name" value="PIN domain-like"/>
    <property type="match status" value="1"/>
</dbReference>
<dbReference type="InterPro" id="IPR029060">
    <property type="entry name" value="PIN-like_dom_sf"/>
</dbReference>
<dbReference type="OrthoDB" id="9792229at2"/>
<dbReference type="PANTHER" id="PTHR34610:SF4">
    <property type="entry name" value="SLL8027 PROTEIN"/>
    <property type="match status" value="1"/>
</dbReference>
<protein>
    <submittedName>
        <fullName evidence="2">Putative toxin-antitoxin system toxin component, PIN family</fullName>
    </submittedName>
</protein>